<name>A0ACB8RFZ5_9AGAM</name>
<reference evidence="1" key="1">
    <citation type="submission" date="2021-02" db="EMBL/GenBank/DDBJ databases">
        <authorList>
            <consortium name="DOE Joint Genome Institute"/>
            <person name="Ahrendt S."/>
            <person name="Looney B.P."/>
            <person name="Miyauchi S."/>
            <person name="Morin E."/>
            <person name="Drula E."/>
            <person name="Courty P.E."/>
            <person name="Chicoki N."/>
            <person name="Fauchery L."/>
            <person name="Kohler A."/>
            <person name="Kuo A."/>
            <person name="Labutti K."/>
            <person name="Pangilinan J."/>
            <person name="Lipzen A."/>
            <person name="Riley R."/>
            <person name="Andreopoulos W."/>
            <person name="He G."/>
            <person name="Johnson J."/>
            <person name="Barry K.W."/>
            <person name="Grigoriev I.V."/>
            <person name="Nagy L."/>
            <person name="Hibbett D."/>
            <person name="Henrissat B."/>
            <person name="Matheny P.B."/>
            <person name="Labbe J."/>
            <person name="Martin F."/>
        </authorList>
    </citation>
    <scope>NUCLEOTIDE SEQUENCE</scope>
    <source>
        <strain evidence="1">FP105234-sp</strain>
    </source>
</reference>
<evidence type="ECO:0000313" key="1">
    <source>
        <dbReference type="EMBL" id="KAI0042824.1"/>
    </source>
</evidence>
<reference evidence="1" key="2">
    <citation type="journal article" date="2022" name="New Phytol.">
        <title>Evolutionary transition to the ectomycorrhizal habit in the genomes of a hyperdiverse lineage of mushroom-forming fungi.</title>
        <authorList>
            <person name="Looney B."/>
            <person name="Miyauchi S."/>
            <person name="Morin E."/>
            <person name="Drula E."/>
            <person name="Courty P.E."/>
            <person name="Kohler A."/>
            <person name="Kuo A."/>
            <person name="LaButti K."/>
            <person name="Pangilinan J."/>
            <person name="Lipzen A."/>
            <person name="Riley R."/>
            <person name="Andreopoulos W."/>
            <person name="He G."/>
            <person name="Johnson J."/>
            <person name="Nolan M."/>
            <person name="Tritt A."/>
            <person name="Barry K.W."/>
            <person name="Grigoriev I.V."/>
            <person name="Nagy L.G."/>
            <person name="Hibbett D."/>
            <person name="Henrissat B."/>
            <person name="Matheny P.B."/>
            <person name="Labbe J."/>
            <person name="Martin F.M."/>
        </authorList>
    </citation>
    <scope>NUCLEOTIDE SEQUENCE</scope>
    <source>
        <strain evidence="1">FP105234-sp</strain>
    </source>
</reference>
<dbReference type="EMBL" id="MU276046">
    <property type="protein sequence ID" value="KAI0042824.1"/>
    <property type="molecule type" value="Genomic_DNA"/>
</dbReference>
<protein>
    <submittedName>
        <fullName evidence="1">Uncharacterized protein</fullName>
    </submittedName>
</protein>
<proteinExistence type="predicted"/>
<keyword evidence="2" id="KW-1185">Reference proteome</keyword>
<gene>
    <name evidence="1" type="ORF">FA95DRAFT_1634863</name>
</gene>
<dbReference type="Proteomes" id="UP000814033">
    <property type="component" value="Unassembled WGS sequence"/>
</dbReference>
<evidence type="ECO:0000313" key="2">
    <source>
        <dbReference type="Proteomes" id="UP000814033"/>
    </source>
</evidence>
<organism evidence="1 2">
    <name type="scientific">Auriscalpium vulgare</name>
    <dbReference type="NCBI Taxonomy" id="40419"/>
    <lineage>
        <taxon>Eukaryota</taxon>
        <taxon>Fungi</taxon>
        <taxon>Dikarya</taxon>
        <taxon>Basidiomycota</taxon>
        <taxon>Agaricomycotina</taxon>
        <taxon>Agaricomycetes</taxon>
        <taxon>Russulales</taxon>
        <taxon>Auriscalpiaceae</taxon>
        <taxon>Auriscalpium</taxon>
    </lineage>
</organism>
<sequence>MDLPEPPTSASLAAARSDLDESNRSLSDVQKRIEAAEAQLAQILAESRCAISELQRERAALEDKVARTRAYISPIRRLPSELLRLIFSLNFDEYPCCAWILAAIRLVTSPNASADTIRLWLERSGSRIPLDIEIFLQVQAPGASATTSRPRARSPSPWPYLSNPPTATTHYVQIPGAVPPSTSIQIIPTANPTIVLPPSPPHHDVIFGSPPPVSASLPAMTPPSQSRASSHWGHIAIFYLVEQMHRWERFVFRFDKQFASWHALKSISGPAPLLKEFEVSCAEPVYYGEWPWLPSASPNTQVVLPELKSLTLQYTPFKWSSPMLKMNLRSLNLRSLPTTNIPVDRILHIISNNRGLEELSLHFSNVLNYVLPLAPTTLPDLKDLSIGGHYYMASLVDSLIIPALESLTLDIEARDPIEDSITNLLSRSNHPPVSLLSIAYGNGGLPYYYSGAGLVASWGFLNELTLLRTLQVGSTPLDPLFSMLGAPEEDVPGWLCPNLEHLALRSCPSHSEGILKLVQMVEMRNPEGGSPATSAGTVPVKLRQLEMYDCSTLGQDVVAWLKTRIDDVVCVEPAFDRCDVSVICHWP</sequence>
<accession>A0ACB8RFZ5</accession>
<comment type="caution">
    <text evidence="1">The sequence shown here is derived from an EMBL/GenBank/DDBJ whole genome shotgun (WGS) entry which is preliminary data.</text>
</comment>